<organism evidence="2 3">
    <name type="scientific">Phytophthora megakarya</name>
    <dbReference type="NCBI Taxonomy" id="4795"/>
    <lineage>
        <taxon>Eukaryota</taxon>
        <taxon>Sar</taxon>
        <taxon>Stramenopiles</taxon>
        <taxon>Oomycota</taxon>
        <taxon>Peronosporomycetes</taxon>
        <taxon>Peronosporales</taxon>
        <taxon>Peronosporaceae</taxon>
        <taxon>Phytophthora</taxon>
    </lineage>
</organism>
<feature type="compositionally biased region" description="Basic residues" evidence="1">
    <location>
        <begin position="161"/>
        <end position="172"/>
    </location>
</feature>
<keyword evidence="3" id="KW-1185">Reference proteome</keyword>
<dbReference type="EMBL" id="NBNE01004677">
    <property type="protein sequence ID" value="OWZ04969.1"/>
    <property type="molecule type" value="Genomic_DNA"/>
</dbReference>
<feature type="region of interest" description="Disordered" evidence="1">
    <location>
        <begin position="117"/>
        <end position="182"/>
    </location>
</feature>
<proteinExistence type="predicted"/>
<feature type="compositionally biased region" description="Basic residues" evidence="1">
    <location>
        <begin position="121"/>
        <end position="133"/>
    </location>
</feature>
<accession>A0A225VJ21</accession>
<reference evidence="3" key="1">
    <citation type="submission" date="2017-03" db="EMBL/GenBank/DDBJ databases">
        <title>Phytopthora megakarya and P. palmivora, two closely related causual agents of cacao black pod achieved similar genome size and gene model numbers by different mechanisms.</title>
        <authorList>
            <person name="Ali S."/>
            <person name="Shao J."/>
            <person name="Larry D.J."/>
            <person name="Kronmiller B."/>
            <person name="Shen D."/>
            <person name="Strem M.D."/>
            <person name="Melnick R.L."/>
            <person name="Guiltinan M.J."/>
            <person name="Tyler B.M."/>
            <person name="Meinhardt L.W."/>
            <person name="Bailey B.A."/>
        </authorList>
    </citation>
    <scope>NUCLEOTIDE SEQUENCE [LARGE SCALE GENOMIC DNA]</scope>
    <source>
        <strain evidence="3">zdho120</strain>
    </source>
</reference>
<dbReference type="AlphaFoldDB" id="A0A225VJ21"/>
<sequence>MTPITERSVSFDDSAFLMKPKSSRTRMFGPTLVRQAVWMEFGGELVVPIEPTSTRQVAQDTVMLLRAMGCEPQRFPSDAAFDDWAVADADTALRKWEKKLRTAFGVEKIAPGRQVVDRQALTKHRKKMHRQYVKRTSVWRSHSHDNGRRRDSGLNKDSRGGYRRNSHQRKGRSRDESPYRPRLTLADALSDLVTALDETSTNEDSLGNGEHRNDDSEYEYAANEEQGLVAETNEHQRRVAAEGTFARSNNRRTKGDGNFGNDENHTRYGRQQYGLCAACGGLAHSVHYCYKRCKLCKQVYDAGKCEVFNELLTEPAVNTDYLFAFVGEVKWKHDGNCKGKWRNLGERKTDGSDVVEHEGCLTEALASSVDPCGTHPRNLAQTVKLLSCER</sequence>
<feature type="region of interest" description="Disordered" evidence="1">
    <location>
        <begin position="197"/>
        <end position="216"/>
    </location>
</feature>
<name>A0A225VJ21_9STRA</name>
<gene>
    <name evidence="2" type="ORF">PHMEG_00023033</name>
</gene>
<comment type="caution">
    <text evidence="2">The sequence shown here is derived from an EMBL/GenBank/DDBJ whole genome shotgun (WGS) entry which is preliminary data.</text>
</comment>
<evidence type="ECO:0000313" key="3">
    <source>
        <dbReference type="Proteomes" id="UP000198211"/>
    </source>
</evidence>
<protein>
    <recommendedName>
        <fullName evidence="4">Eukaryotic/viral aspartic protease</fullName>
    </recommendedName>
</protein>
<feature type="compositionally biased region" description="Basic and acidic residues" evidence="1">
    <location>
        <begin position="142"/>
        <end position="160"/>
    </location>
</feature>
<evidence type="ECO:0000313" key="2">
    <source>
        <dbReference type="EMBL" id="OWZ04969.1"/>
    </source>
</evidence>
<dbReference type="Proteomes" id="UP000198211">
    <property type="component" value="Unassembled WGS sequence"/>
</dbReference>
<evidence type="ECO:0008006" key="4">
    <source>
        <dbReference type="Google" id="ProtNLM"/>
    </source>
</evidence>
<evidence type="ECO:0000256" key="1">
    <source>
        <dbReference type="SAM" id="MobiDB-lite"/>
    </source>
</evidence>